<reference evidence="2 3" key="1">
    <citation type="journal article" date="2016" name="Nat. Commun.">
        <title>Thousands of microbial genomes shed light on interconnected biogeochemical processes in an aquifer system.</title>
        <authorList>
            <person name="Anantharaman K."/>
            <person name="Brown C.T."/>
            <person name="Hug L.A."/>
            <person name="Sharon I."/>
            <person name="Castelle C.J."/>
            <person name="Probst A.J."/>
            <person name="Thomas B.C."/>
            <person name="Singh A."/>
            <person name="Wilkins M.J."/>
            <person name="Karaoz U."/>
            <person name="Brodie E.L."/>
            <person name="Williams K.H."/>
            <person name="Hubbard S.S."/>
            <person name="Banfield J.F."/>
        </authorList>
    </citation>
    <scope>NUCLEOTIDE SEQUENCE [LARGE SCALE GENOMIC DNA]</scope>
</reference>
<name>A0A1G2URX4_9BACT</name>
<gene>
    <name evidence="2" type="ORF">A3G46_00420</name>
</gene>
<accession>A0A1G2URX4</accession>
<sequence>METEDTNKDIENDILDKHLNNIRALQVPSGLFLASRKDVSTGYNKAWLRDNFYTCLAFEEIEDWETVKKVWKALLSIFIKHKEKINWAIKNKPYETYQYIHARYNPENFEEFWEEWGNKQNDAVGAILFKIGDLENKGVKIIESQEEKEILQTLIDYLNSIEYWNDPDNGIWEEYEEVHASSVGACVAGLKSISKTNLVKVPLHIIEKGEETLKKLLPRESKNKFVDLAELSLIYPFDVISEKEGREIVRNIEYHLEKDRGIIRYKNDRYYNKNEDGVSEEAEWCFGFPWLSIIYNKWANTMPRTSPLPTGQEDNTKKEWDEINEDTKKAQEYLQKSFKIIHKDQVPELYYSDSDKPNDNTPLGWAESLFIVALLKTGK</sequence>
<comment type="caution">
    <text evidence="2">The sequence shown here is derived from an EMBL/GenBank/DDBJ whole genome shotgun (WGS) entry which is preliminary data.</text>
</comment>
<dbReference type="SUPFAM" id="SSF48208">
    <property type="entry name" value="Six-hairpin glycosidases"/>
    <property type="match status" value="1"/>
</dbReference>
<dbReference type="GO" id="GO:0005975">
    <property type="term" value="P:carbohydrate metabolic process"/>
    <property type="evidence" value="ECO:0007669"/>
    <property type="project" value="InterPro"/>
</dbReference>
<dbReference type="InterPro" id="IPR011613">
    <property type="entry name" value="GH15-like"/>
</dbReference>
<feature type="domain" description="GH15-like" evidence="1">
    <location>
        <begin position="19"/>
        <end position="375"/>
    </location>
</feature>
<protein>
    <recommendedName>
        <fullName evidence="1">GH15-like domain-containing protein</fullName>
    </recommendedName>
</protein>
<dbReference type="Pfam" id="PF00723">
    <property type="entry name" value="Glyco_hydro_15"/>
    <property type="match status" value="1"/>
</dbReference>
<evidence type="ECO:0000259" key="1">
    <source>
        <dbReference type="Pfam" id="PF00723"/>
    </source>
</evidence>
<dbReference type="EMBL" id="MHWS01000016">
    <property type="protein sequence ID" value="OHB12126.1"/>
    <property type="molecule type" value="Genomic_DNA"/>
</dbReference>
<dbReference type="InterPro" id="IPR012341">
    <property type="entry name" value="6hp_glycosidase-like_sf"/>
</dbReference>
<evidence type="ECO:0000313" key="2">
    <source>
        <dbReference type="EMBL" id="OHB12126.1"/>
    </source>
</evidence>
<organism evidence="2 3">
    <name type="scientific">Candidatus Zambryskibacteria bacterium RIFCSPLOWO2_12_FULL_39_16</name>
    <dbReference type="NCBI Taxonomy" id="1802775"/>
    <lineage>
        <taxon>Bacteria</taxon>
        <taxon>Candidatus Zambryskiibacteriota</taxon>
    </lineage>
</organism>
<proteinExistence type="predicted"/>
<evidence type="ECO:0000313" key="3">
    <source>
        <dbReference type="Proteomes" id="UP000177276"/>
    </source>
</evidence>
<dbReference type="GO" id="GO:0004553">
    <property type="term" value="F:hydrolase activity, hydrolyzing O-glycosyl compounds"/>
    <property type="evidence" value="ECO:0007669"/>
    <property type="project" value="UniProtKB-ARBA"/>
</dbReference>
<dbReference type="PANTHER" id="PTHR31616:SF0">
    <property type="entry name" value="GLUCAN 1,4-ALPHA-GLUCOSIDASE"/>
    <property type="match status" value="1"/>
</dbReference>
<dbReference type="InterPro" id="IPR008928">
    <property type="entry name" value="6-hairpin_glycosidase_sf"/>
</dbReference>
<dbReference type="Gene3D" id="1.50.10.10">
    <property type="match status" value="2"/>
</dbReference>
<dbReference type="PANTHER" id="PTHR31616">
    <property type="entry name" value="TREHALASE"/>
    <property type="match status" value="1"/>
</dbReference>
<dbReference type="Proteomes" id="UP000177276">
    <property type="component" value="Unassembled WGS sequence"/>
</dbReference>
<dbReference type="AlphaFoldDB" id="A0A1G2URX4"/>